<keyword evidence="6" id="KW-0732">Signal</keyword>
<evidence type="ECO:0000256" key="6">
    <source>
        <dbReference type="SAM" id="SignalP"/>
    </source>
</evidence>
<dbReference type="GO" id="GO:0016020">
    <property type="term" value="C:membrane"/>
    <property type="evidence" value="ECO:0007669"/>
    <property type="project" value="UniProtKB-SubCell"/>
</dbReference>
<organism evidence="7 8">
    <name type="scientific">Cylindrotheca closterium</name>
    <dbReference type="NCBI Taxonomy" id="2856"/>
    <lineage>
        <taxon>Eukaryota</taxon>
        <taxon>Sar</taxon>
        <taxon>Stramenopiles</taxon>
        <taxon>Ochrophyta</taxon>
        <taxon>Bacillariophyta</taxon>
        <taxon>Bacillariophyceae</taxon>
        <taxon>Bacillariophycidae</taxon>
        <taxon>Bacillariales</taxon>
        <taxon>Bacillariaceae</taxon>
        <taxon>Cylindrotheca</taxon>
    </lineage>
</organism>
<keyword evidence="4" id="KW-1133">Transmembrane helix</keyword>
<accession>A0AAD2PXM8</accession>
<feature type="signal peptide" evidence="6">
    <location>
        <begin position="1"/>
        <end position="25"/>
    </location>
</feature>
<evidence type="ECO:0000256" key="1">
    <source>
        <dbReference type="ARBA" id="ARBA00004370"/>
    </source>
</evidence>
<dbReference type="EMBL" id="CAKOGP040002313">
    <property type="protein sequence ID" value="CAJ1966896.1"/>
    <property type="molecule type" value="Genomic_DNA"/>
</dbReference>
<name>A0AAD2PXM8_9STRA</name>
<proteinExistence type="inferred from homology"/>
<comment type="subcellular location">
    <subcellularLocation>
        <location evidence="1">Membrane</location>
    </subcellularLocation>
</comment>
<dbReference type="InterPro" id="IPR007014">
    <property type="entry name" value="FUN14"/>
</dbReference>
<evidence type="ECO:0000313" key="8">
    <source>
        <dbReference type="Proteomes" id="UP001295423"/>
    </source>
</evidence>
<gene>
    <name evidence="7" type="ORF">CYCCA115_LOCUS22482</name>
</gene>
<reference evidence="7" key="1">
    <citation type="submission" date="2023-08" db="EMBL/GenBank/DDBJ databases">
        <authorList>
            <person name="Audoor S."/>
            <person name="Bilcke G."/>
        </authorList>
    </citation>
    <scope>NUCLEOTIDE SEQUENCE</scope>
</reference>
<comment type="similarity">
    <text evidence="2">Belongs to the FUN14 family.</text>
</comment>
<evidence type="ECO:0000256" key="5">
    <source>
        <dbReference type="ARBA" id="ARBA00023136"/>
    </source>
</evidence>
<evidence type="ECO:0000256" key="4">
    <source>
        <dbReference type="ARBA" id="ARBA00022989"/>
    </source>
</evidence>
<keyword evidence="5" id="KW-0472">Membrane</keyword>
<evidence type="ECO:0000256" key="2">
    <source>
        <dbReference type="ARBA" id="ARBA00009160"/>
    </source>
</evidence>
<feature type="chain" id="PRO_5042213378" description="PS II complex 12 kDa extrinsic protein" evidence="6">
    <location>
        <begin position="26"/>
        <end position="155"/>
    </location>
</feature>
<keyword evidence="8" id="KW-1185">Reference proteome</keyword>
<sequence>MKATISKTLYSIVLLLALLASTTRAEESSFKNTYDYLKKKYDDLPENGKLATGAVAGYGVSRVAIKSAVTVVKVAGAAFVATEALNAAGVLDEIKIPDHFSSEKENLKRRALTAANDFRNGVREKLKPETLRRFMETDRMASIGFASGAFLGFVL</sequence>
<dbReference type="Pfam" id="PF04930">
    <property type="entry name" value="FUN14"/>
    <property type="match status" value="1"/>
</dbReference>
<dbReference type="AlphaFoldDB" id="A0AAD2PXM8"/>
<keyword evidence="3" id="KW-0812">Transmembrane</keyword>
<evidence type="ECO:0008006" key="9">
    <source>
        <dbReference type="Google" id="ProtNLM"/>
    </source>
</evidence>
<comment type="caution">
    <text evidence="7">The sequence shown here is derived from an EMBL/GenBank/DDBJ whole genome shotgun (WGS) entry which is preliminary data.</text>
</comment>
<protein>
    <recommendedName>
        <fullName evidence="9">PS II complex 12 kDa extrinsic protein</fullName>
    </recommendedName>
</protein>
<evidence type="ECO:0000256" key="3">
    <source>
        <dbReference type="ARBA" id="ARBA00022692"/>
    </source>
</evidence>
<evidence type="ECO:0000313" key="7">
    <source>
        <dbReference type="EMBL" id="CAJ1966896.1"/>
    </source>
</evidence>
<dbReference type="Proteomes" id="UP001295423">
    <property type="component" value="Unassembled WGS sequence"/>
</dbReference>